<dbReference type="GO" id="GO:0005332">
    <property type="term" value="F:gamma-aminobutyric acid:sodium:chloride symporter activity"/>
    <property type="evidence" value="ECO:0007669"/>
    <property type="project" value="TreeGrafter"/>
</dbReference>
<feature type="binding site" evidence="8">
    <location>
        <position position="382"/>
    </location>
    <ligand>
        <name>Na(+)</name>
        <dbReference type="ChEBI" id="CHEBI:29101"/>
        <label>1</label>
    </ligand>
</feature>
<comment type="subcellular location">
    <subcellularLocation>
        <location evidence="1">Membrane</location>
        <topology evidence="1">Multi-pass membrane protein</topology>
    </subcellularLocation>
</comment>
<dbReference type="EMBL" id="CAEY01000246">
    <property type="status" value="NOT_ANNOTATED_CDS"/>
    <property type="molecule type" value="Genomic_DNA"/>
</dbReference>
<dbReference type="PANTHER" id="PTHR11616:SF325">
    <property type="entry name" value="TRANSPORTER"/>
    <property type="match status" value="1"/>
</dbReference>
<evidence type="ECO:0000256" key="2">
    <source>
        <dbReference type="ARBA" id="ARBA00006459"/>
    </source>
</evidence>
<dbReference type="CDD" id="cd11496">
    <property type="entry name" value="SLC6sbd-TauT-like"/>
    <property type="match status" value="1"/>
</dbReference>
<feature type="transmembrane region" description="Helical" evidence="11">
    <location>
        <begin position="210"/>
        <end position="229"/>
    </location>
</feature>
<keyword evidence="8" id="KW-0479">Metal-binding</keyword>
<feature type="transmembrane region" description="Helical" evidence="11">
    <location>
        <begin position="487"/>
        <end position="510"/>
    </location>
</feature>
<evidence type="ECO:0000313" key="13">
    <source>
        <dbReference type="Proteomes" id="UP000015104"/>
    </source>
</evidence>
<keyword evidence="9" id="KW-1015">Disulfide bond</keyword>
<keyword evidence="7 11" id="KW-0472">Membrane</keyword>
<feature type="transmembrane region" description="Helical" evidence="11">
    <location>
        <begin position="115"/>
        <end position="144"/>
    </location>
</feature>
<dbReference type="InterPro" id="IPR037272">
    <property type="entry name" value="SNS_sf"/>
</dbReference>
<evidence type="ECO:0000256" key="9">
    <source>
        <dbReference type="PIRSR" id="PIRSR600175-2"/>
    </source>
</evidence>
<name>T1KML9_TETUR</name>
<keyword evidence="13" id="KW-1185">Reference proteome</keyword>
<evidence type="ECO:0000256" key="3">
    <source>
        <dbReference type="ARBA" id="ARBA00022448"/>
    </source>
</evidence>
<dbReference type="PROSITE" id="PS50267">
    <property type="entry name" value="NA_NEUROTRAN_SYMP_3"/>
    <property type="match status" value="1"/>
</dbReference>
<keyword evidence="5 10" id="KW-0769">Symport</keyword>
<sequence length="601" mass="67637">MMESTSDNKSSNAVSVPLTNENTQVEPDSGYRKREQWANKFEFIFSCMAFSIGLGNVWRFPYLCFKNGGGAFFIPYMICLVAGGVPIYFMEVAIGQYWQEGGITVWQKICPLLKGIGYGTSIISFILNIYYIVILAWALLYLYYSFSPVLPWATCNNPWNTPNCFTGSSVNSVVQNTSAVTKDAAVEFWEREILQISDGINSVGGLQPKLVISLAVAWILCFFCIWRGIKSTGKSAYVTALFPYVMLVILFIRGITLPGAGKGITFYMKPEFDKLMKVQVWIDAGTQIFFSYAIALGTMTALGSYNDFHNNFYHGTSIFAGFAIFSVLGFMAHQQGVDVANVADKGPGLAFIAYPKGVSVMPGAPIWAVLFFLMIILLGLGSQVIKIELTVEGFVTAIVDMYPQFLRVGRRREYFISFICFISFILGLSMVTRGGMYVFQIFDFYGASGMCLLWMSFFECVTIAWLYGADRFRKNIKEMIGMEISVWFIWCWKYLTPLLTAAIFIVSIFLLEPIKYNNTYVYPSWAIAFGWFLSFSSMIAIPVYIIYALIVTPGDSIKKKLEILMKRSPSSFLEDKMKMAVSSEKHNDAKHKVDDITISQL</sequence>
<evidence type="ECO:0000256" key="7">
    <source>
        <dbReference type="ARBA" id="ARBA00023136"/>
    </source>
</evidence>
<feature type="transmembrane region" description="Helical" evidence="11">
    <location>
        <begin position="444"/>
        <end position="467"/>
    </location>
</feature>
<dbReference type="SUPFAM" id="SSF161070">
    <property type="entry name" value="SNF-like"/>
    <property type="match status" value="1"/>
</dbReference>
<feature type="transmembrane region" description="Helical" evidence="11">
    <location>
        <begin position="241"/>
        <end position="260"/>
    </location>
</feature>
<reference evidence="12" key="2">
    <citation type="submission" date="2015-06" db="UniProtKB">
        <authorList>
            <consortium name="EnsemblMetazoa"/>
        </authorList>
    </citation>
    <scope>IDENTIFICATION</scope>
</reference>
<evidence type="ECO:0000256" key="6">
    <source>
        <dbReference type="ARBA" id="ARBA00022989"/>
    </source>
</evidence>
<comment type="similarity">
    <text evidence="2 10">Belongs to the sodium:neurotransmitter symporter (SNF) (TC 2.A.22) family.</text>
</comment>
<dbReference type="eggNOG" id="KOG3660">
    <property type="taxonomic scope" value="Eukaryota"/>
</dbReference>
<dbReference type="Pfam" id="PF00209">
    <property type="entry name" value="SNF"/>
    <property type="match status" value="1"/>
</dbReference>
<feature type="binding site" evidence="8">
    <location>
        <position position="378"/>
    </location>
    <ligand>
        <name>Na(+)</name>
        <dbReference type="ChEBI" id="CHEBI:29101"/>
        <label>1</label>
    </ligand>
</feature>
<evidence type="ECO:0000256" key="5">
    <source>
        <dbReference type="ARBA" id="ARBA00022847"/>
    </source>
</evidence>
<dbReference type="InterPro" id="IPR000175">
    <property type="entry name" value="Na/ntran_symport"/>
</dbReference>
<accession>T1KML9</accession>
<protein>
    <recommendedName>
        <fullName evidence="10">Transporter</fullName>
    </recommendedName>
</protein>
<dbReference type="PROSITE" id="PS00610">
    <property type="entry name" value="NA_NEUROTRAN_SYMP_1"/>
    <property type="match status" value="1"/>
</dbReference>
<feature type="disulfide bond" evidence="9">
    <location>
        <begin position="155"/>
        <end position="164"/>
    </location>
</feature>
<dbReference type="EnsemblMetazoa" id="tetur15g02090.1">
    <property type="protein sequence ID" value="tetur15g02090.1"/>
    <property type="gene ID" value="tetur15g02090"/>
</dbReference>
<feature type="transmembrane region" description="Helical" evidence="11">
    <location>
        <begin position="414"/>
        <end position="432"/>
    </location>
</feature>
<dbReference type="AlphaFoldDB" id="T1KML9"/>
<evidence type="ECO:0000256" key="1">
    <source>
        <dbReference type="ARBA" id="ARBA00004141"/>
    </source>
</evidence>
<keyword evidence="8" id="KW-0915">Sodium</keyword>
<feature type="transmembrane region" description="Helical" evidence="11">
    <location>
        <begin position="522"/>
        <end position="550"/>
    </location>
</feature>
<organism evidence="12 13">
    <name type="scientific">Tetranychus urticae</name>
    <name type="common">Two-spotted spider mite</name>
    <dbReference type="NCBI Taxonomy" id="32264"/>
    <lineage>
        <taxon>Eukaryota</taxon>
        <taxon>Metazoa</taxon>
        <taxon>Ecdysozoa</taxon>
        <taxon>Arthropoda</taxon>
        <taxon>Chelicerata</taxon>
        <taxon>Arachnida</taxon>
        <taxon>Acari</taxon>
        <taxon>Acariformes</taxon>
        <taxon>Trombidiformes</taxon>
        <taxon>Prostigmata</taxon>
        <taxon>Eleutherengona</taxon>
        <taxon>Raphignathae</taxon>
        <taxon>Tetranychoidea</taxon>
        <taxon>Tetranychidae</taxon>
        <taxon>Tetranychus</taxon>
    </lineage>
</organism>
<proteinExistence type="inferred from homology"/>
<keyword evidence="4 10" id="KW-0812">Transmembrane</keyword>
<dbReference type="PRINTS" id="PR00176">
    <property type="entry name" value="NANEUSMPORT"/>
</dbReference>
<keyword evidence="3 10" id="KW-0813">Transport</keyword>
<evidence type="ECO:0000256" key="10">
    <source>
        <dbReference type="RuleBase" id="RU003732"/>
    </source>
</evidence>
<evidence type="ECO:0000256" key="8">
    <source>
        <dbReference type="PIRSR" id="PIRSR600175-1"/>
    </source>
</evidence>
<feature type="transmembrane region" description="Helical" evidence="11">
    <location>
        <begin position="364"/>
        <end position="381"/>
    </location>
</feature>
<keyword evidence="6 11" id="KW-1133">Transmembrane helix</keyword>
<feature type="transmembrane region" description="Helical" evidence="11">
    <location>
        <begin position="312"/>
        <end position="332"/>
    </location>
</feature>
<feature type="transmembrane region" description="Helical" evidence="11">
    <location>
        <begin position="41"/>
        <end position="60"/>
    </location>
</feature>
<feature type="binding site" evidence="8">
    <location>
        <position position="291"/>
    </location>
    <ligand>
        <name>Na(+)</name>
        <dbReference type="ChEBI" id="CHEBI:29101"/>
        <label>1</label>
    </ligand>
</feature>
<reference evidence="13" key="1">
    <citation type="submission" date="2011-08" db="EMBL/GenBank/DDBJ databases">
        <authorList>
            <person name="Rombauts S."/>
        </authorList>
    </citation>
    <scope>NUCLEOTIDE SEQUENCE</scope>
    <source>
        <strain evidence="13">London</strain>
    </source>
</reference>
<feature type="transmembrane region" description="Helical" evidence="11">
    <location>
        <begin position="72"/>
        <end position="94"/>
    </location>
</feature>
<dbReference type="GO" id="GO:0005886">
    <property type="term" value="C:plasma membrane"/>
    <property type="evidence" value="ECO:0007669"/>
    <property type="project" value="TreeGrafter"/>
</dbReference>
<dbReference type="GO" id="GO:0046872">
    <property type="term" value="F:metal ion binding"/>
    <property type="evidence" value="ECO:0007669"/>
    <property type="project" value="UniProtKB-KW"/>
</dbReference>
<feature type="binding site" evidence="8">
    <location>
        <position position="56"/>
    </location>
    <ligand>
        <name>Na(+)</name>
        <dbReference type="ChEBI" id="CHEBI:29101"/>
        <label>1</label>
    </ligand>
</feature>
<evidence type="ECO:0000313" key="12">
    <source>
        <dbReference type="EnsemblMetazoa" id="tetur15g02090.1"/>
    </source>
</evidence>
<dbReference type="PROSITE" id="PS00754">
    <property type="entry name" value="NA_NEUROTRAN_SYMP_2"/>
    <property type="match status" value="1"/>
</dbReference>
<evidence type="ECO:0000256" key="11">
    <source>
        <dbReference type="SAM" id="Phobius"/>
    </source>
</evidence>
<dbReference type="PANTHER" id="PTHR11616">
    <property type="entry name" value="SODIUM/CHLORIDE DEPENDENT TRANSPORTER"/>
    <property type="match status" value="1"/>
</dbReference>
<evidence type="ECO:0000256" key="4">
    <source>
        <dbReference type="ARBA" id="ARBA00022692"/>
    </source>
</evidence>
<feature type="transmembrane region" description="Helical" evidence="11">
    <location>
        <begin position="280"/>
        <end position="305"/>
    </location>
</feature>
<dbReference type="HOGENOM" id="CLU_006855_9_5_1"/>
<dbReference type="Proteomes" id="UP000015104">
    <property type="component" value="Unassembled WGS sequence"/>
</dbReference>